<organism evidence="1">
    <name type="scientific">Arundo donax</name>
    <name type="common">Giant reed</name>
    <name type="synonym">Donax arundinaceus</name>
    <dbReference type="NCBI Taxonomy" id="35708"/>
    <lineage>
        <taxon>Eukaryota</taxon>
        <taxon>Viridiplantae</taxon>
        <taxon>Streptophyta</taxon>
        <taxon>Embryophyta</taxon>
        <taxon>Tracheophyta</taxon>
        <taxon>Spermatophyta</taxon>
        <taxon>Magnoliopsida</taxon>
        <taxon>Liliopsida</taxon>
        <taxon>Poales</taxon>
        <taxon>Poaceae</taxon>
        <taxon>PACMAD clade</taxon>
        <taxon>Arundinoideae</taxon>
        <taxon>Arundineae</taxon>
        <taxon>Arundo</taxon>
    </lineage>
</organism>
<sequence length="23" mass="2630">MTTCSYYSYLLLACCIPLPPTYL</sequence>
<dbReference type="EMBL" id="GBRH01241120">
    <property type="protein sequence ID" value="JAD56775.1"/>
    <property type="molecule type" value="Transcribed_RNA"/>
</dbReference>
<reference evidence="1" key="2">
    <citation type="journal article" date="2015" name="Data Brief">
        <title>Shoot transcriptome of the giant reed, Arundo donax.</title>
        <authorList>
            <person name="Barrero R.A."/>
            <person name="Guerrero F.D."/>
            <person name="Moolhuijzen P."/>
            <person name="Goolsby J.A."/>
            <person name="Tidwell J."/>
            <person name="Bellgard S.E."/>
            <person name="Bellgard M.I."/>
        </authorList>
    </citation>
    <scope>NUCLEOTIDE SEQUENCE</scope>
    <source>
        <tissue evidence="1">Shoot tissue taken approximately 20 cm above the soil surface</tissue>
    </source>
</reference>
<protein>
    <submittedName>
        <fullName evidence="1">Uncharacterized protein</fullName>
    </submittedName>
</protein>
<dbReference type="AlphaFoldDB" id="A0A0A9B6H3"/>
<proteinExistence type="predicted"/>
<reference evidence="1" key="1">
    <citation type="submission" date="2014-09" db="EMBL/GenBank/DDBJ databases">
        <authorList>
            <person name="Magalhaes I.L.F."/>
            <person name="Oliveira U."/>
            <person name="Santos F.R."/>
            <person name="Vidigal T.H.D.A."/>
            <person name="Brescovit A.D."/>
            <person name="Santos A.J."/>
        </authorList>
    </citation>
    <scope>NUCLEOTIDE SEQUENCE</scope>
    <source>
        <tissue evidence="1">Shoot tissue taken approximately 20 cm above the soil surface</tissue>
    </source>
</reference>
<evidence type="ECO:0000313" key="1">
    <source>
        <dbReference type="EMBL" id="JAD56775.1"/>
    </source>
</evidence>
<accession>A0A0A9B6H3</accession>
<name>A0A0A9B6H3_ARUDO</name>